<evidence type="ECO:0000313" key="1">
    <source>
        <dbReference type="EMBL" id="GBM78002.1"/>
    </source>
</evidence>
<dbReference type="AlphaFoldDB" id="A0A4Y2ILB3"/>
<keyword evidence="2" id="KW-1185">Reference proteome</keyword>
<name>A0A4Y2ILB3_ARAVE</name>
<sequence>MHLCLNSVGRGGLVVESLIRDWKVPDLSLDLAKYCSVRPVLPPREKYPISQTPEIPVAVVMETGYSTTFGGGEEKGYISFGADRTVGSLITLCTSVENEFLA</sequence>
<dbReference type="EMBL" id="BGPR01002727">
    <property type="protein sequence ID" value="GBM78002.1"/>
    <property type="molecule type" value="Genomic_DNA"/>
</dbReference>
<comment type="caution">
    <text evidence="1">The sequence shown here is derived from an EMBL/GenBank/DDBJ whole genome shotgun (WGS) entry which is preliminary data.</text>
</comment>
<gene>
    <name evidence="1" type="ORF">AVEN_230095_1</name>
</gene>
<evidence type="ECO:0000313" key="2">
    <source>
        <dbReference type="Proteomes" id="UP000499080"/>
    </source>
</evidence>
<organism evidence="1 2">
    <name type="scientific">Araneus ventricosus</name>
    <name type="common">Orbweaver spider</name>
    <name type="synonym">Epeira ventricosa</name>
    <dbReference type="NCBI Taxonomy" id="182803"/>
    <lineage>
        <taxon>Eukaryota</taxon>
        <taxon>Metazoa</taxon>
        <taxon>Ecdysozoa</taxon>
        <taxon>Arthropoda</taxon>
        <taxon>Chelicerata</taxon>
        <taxon>Arachnida</taxon>
        <taxon>Araneae</taxon>
        <taxon>Araneomorphae</taxon>
        <taxon>Entelegynae</taxon>
        <taxon>Araneoidea</taxon>
        <taxon>Araneidae</taxon>
        <taxon>Araneus</taxon>
    </lineage>
</organism>
<proteinExistence type="predicted"/>
<protein>
    <submittedName>
        <fullName evidence="1">Uncharacterized protein</fullName>
    </submittedName>
</protein>
<dbReference type="Proteomes" id="UP000499080">
    <property type="component" value="Unassembled WGS sequence"/>
</dbReference>
<accession>A0A4Y2ILB3</accession>
<reference evidence="1 2" key="1">
    <citation type="journal article" date="2019" name="Sci. Rep.">
        <title>Orb-weaving spider Araneus ventricosus genome elucidates the spidroin gene catalogue.</title>
        <authorList>
            <person name="Kono N."/>
            <person name="Nakamura H."/>
            <person name="Ohtoshi R."/>
            <person name="Moran D.A.P."/>
            <person name="Shinohara A."/>
            <person name="Yoshida Y."/>
            <person name="Fujiwara M."/>
            <person name="Mori M."/>
            <person name="Tomita M."/>
            <person name="Arakawa K."/>
        </authorList>
    </citation>
    <scope>NUCLEOTIDE SEQUENCE [LARGE SCALE GENOMIC DNA]</scope>
</reference>